<reference evidence="3" key="2">
    <citation type="journal article" date="2018" name="BMC Genomics">
        <title>A manually annotated Actinidia chinensis var. chinensis (kiwifruit) genome highlights the challenges associated with draft genomes and gene prediction in plants.</title>
        <authorList>
            <person name="Pilkington S.M."/>
            <person name="Crowhurst R."/>
            <person name="Hilario E."/>
            <person name="Nardozza S."/>
            <person name="Fraser L."/>
            <person name="Peng Y."/>
            <person name="Gunaseelan K."/>
            <person name="Simpson R."/>
            <person name="Tahir J."/>
            <person name="Deroles S.C."/>
            <person name="Templeton K."/>
            <person name="Luo Z."/>
            <person name="Davy M."/>
            <person name="Cheng C."/>
            <person name="McNeilage M."/>
            <person name="Scaglione D."/>
            <person name="Liu Y."/>
            <person name="Zhang Q."/>
            <person name="Datson P."/>
            <person name="De Silva N."/>
            <person name="Gardiner S.E."/>
            <person name="Bassett H."/>
            <person name="Chagne D."/>
            <person name="McCallum J."/>
            <person name="Dzierzon H."/>
            <person name="Deng C."/>
            <person name="Wang Y.Y."/>
            <person name="Barron L."/>
            <person name="Manako K."/>
            <person name="Bowen J."/>
            <person name="Foster T.M."/>
            <person name="Erridge Z.A."/>
            <person name="Tiffin H."/>
            <person name="Waite C.N."/>
            <person name="Davies K.M."/>
            <person name="Grierson E.P."/>
            <person name="Laing W.A."/>
            <person name="Kirk R."/>
            <person name="Chen X."/>
            <person name="Wood M."/>
            <person name="Montefiori M."/>
            <person name="Brummell D.A."/>
            <person name="Schwinn K.E."/>
            <person name="Catanach A."/>
            <person name="Fullerton C."/>
            <person name="Li D."/>
            <person name="Meiyalaghan S."/>
            <person name="Nieuwenhuizen N."/>
            <person name="Read N."/>
            <person name="Prakash R."/>
            <person name="Hunter D."/>
            <person name="Zhang H."/>
            <person name="McKenzie M."/>
            <person name="Knabel M."/>
            <person name="Harris A."/>
            <person name="Allan A.C."/>
            <person name="Gleave A."/>
            <person name="Chen A."/>
            <person name="Janssen B.J."/>
            <person name="Plunkett B."/>
            <person name="Ampomah-Dwamena C."/>
            <person name="Voogd C."/>
            <person name="Leif D."/>
            <person name="Lafferty D."/>
            <person name="Souleyre E.J.F."/>
            <person name="Varkonyi-Gasic E."/>
            <person name="Gambi F."/>
            <person name="Hanley J."/>
            <person name="Yao J.L."/>
            <person name="Cheung J."/>
            <person name="David K.M."/>
            <person name="Warren B."/>
            <person name="Marsh K."/>
            <person name="Snowden K.C."/>
            <person name="Lin-Wang K."/>
            <person name="Brian L."/>
            <person name="Martinez-Sanchez M."/>
            <person name="Wang M."/>
            <person name="Ileperuma N."/>
            <person name="Macnee N."/>
            <person name="Campin R."/>
            <person name="McAtee P."/>
            <person name="Drummond R.S.M."/>
            <person name="Espley R.V."/>
            <person name="Ireland H.S."/>
            <person name="Wu R."/>
            <person name="Atkinson R.G."/>
            <person name="Karunairetnam S."/>
            <person name="Bulley S."/>
            <person name="Chunkath S."/>
            <person name="Hanley Z."/>
            <person name="Storey R."/>
            <person name="Thrimawithana A.H."/>
            <person name="Thomson S."/>
            <person name="David C."/>
            <person name="Testolin R."/>
            <person name="Huang H."/>
            <person name="Hellens R.P."/>
            <person name="Schaffer R.J."/>
        </authorList>
    </citation>
    <scope>NUCLEOTIDE SEQUENCE [LARGE SCALE GENOMIC DNA]</scope>
    <source>
        <strain evidence="3">cv. Red5</strain>
    </source>
</reference>
<dbReference type="InterPro" id="IPR036758">
    <property type="entry name" value="At5g01610-like"/>
</dbReference>
<feature type="chain" id="PRO_5015353350" evidence="1">
    <location>
        <begin position="23"/>
        <end position="185"/>
    </location>
</feature>
<dbReference type="FunFam" id="2.30.240.10:FF:000002">
    <property type="entry name" value="Uncharacterized protein At3g07460"/>
    <property type="match status" value="1"/>
</dbReference>
<proteinExistence type="predicted"/>
<evidence type="ECO:0000313" key="3">
    <source>
        <dbReference type="Proteomes" id="UP000241394"/>
    </source>
</evidence>
<dbReference type="PANTHER" id="PTHR31676:SF110">
    <property type="entry name" value="TRANSMEMBRANE PROTEIN"/>
    <property type="match status" value="1"/>
</dbReference>
<name>A0A2R6S058_ACTCC</name>
<reference evidence="2 3" key="1">
    <citation type="submission" date="2017-07" db="EMBL/GenBank/DDBJ databases">
        <title>An improved, manually edited Actinidia chinensis var. chinensis (kiwifruit) genome highlights the challenges associated with draft genomes and gene prediction in plants.</title>
        <authorList>
            <person name="Pilkington S."/>
            <person name="Crowhurst R."/>
            <person name="Hilario E."/>
            <person name="Nardozza S."/>
            <person name="Fraser L."/>
            <person name="Peng Y."/>
            <person name="Gunaseelan K."/>
            <person name="Simpson R."/>
            <person name="Tahir J."/>
            <person name="Deroles S."/>
            <person name="Templeton K."/>
            <person name="Luo Z."/>
            <person name="Davy M."/>
            <person name="Cheng C."/>
            <person name="Mcneilage M."/>
            <person name="Scaglione D."/>
            <person name="Liu Y."/>
            <person name="Zhang Q."/>
            <person name="Datson P."/>
            <person name="De Silva N."/>
            <person name="Gardiner S."/>
            <person name="Bassett H."/>
            <person name="Chagne D."/>
            <person name="Mccallum J."/>
            <person name="Dzierzon H."/>
            <person name="Deng C."/>
            <person name="Wang Y.-Y."/>
            <person name="Barron N."/>
            <person name="Manako K."/>
            <person name="Bowen J."/>
            <person name="Foster T."/>
            <person name="Erridge Z."/>
            <person name="Tiffin H."/>
            <person name="Waite C."/>
            <person name="Davies K."/>
            <person name="Grierson E."/>
            <person name="Laing W."/>
            <person name="Kirk R."/>
            <person name="Chen X."/>
            <person name="Wood M."/>
            <person name="Montefiori M."/>
            <person name="Brummell D."/>
            <person name="Schwinn K."/>
            <person name="Catanach A."/>
            <person name="Fullerton C."/>
            <person name="Li D."/>
            <person name="Meiyalaghan S."/>
            <person name="Nieuwenhuizen N."/>
            <person name="Read N."/>
            <person name="Prakash R."/>
            <person name="Hunter D."/>
            <person name="Zhang H."/>
            <person name="Mckenzie M."/>
            <person name="Knabel M."/>
            <person name="Harris A."/>
            <person name="Allan A."/>
            <person name="Chen A."/>
            <person name="Janssen B."/>
            <person name="Plunkett B."/>
            <person name="Dwamena C."/>
            <person name="Voogd C."/>
            <person name="Leif D."/>
            <person name="Lafferty D."/>
            <person name="Souleyre E."/>
            <person name="Varkonyi-Gasic E."/>
            <person name="Gambi F."/>
            <person name="Hanley J."/>
            <person name="Yao J.-L."/>
            <person name="Cheung J."/>
            <person name="David K."/>
            <person name="Warren B."/>
            <person name="Marsh K."/>
            <person name="Snowden K."/>
            <person name="Lin-Wang K."/>
            <person name="Brian L."/>
            <person name="Martinez-Sanchez M."/>
            <person name="Wang M."/>
            <person name="Ileperuma N."/>
            <person name="Macnee N."/>
            <person name="Campin R."/>
            <person name="Mcatee P."/>
            <person name="Drummond R."/>
            <person name="Espley R."/>
            <person name="Ireland H."/>
            <person name="Wu R."/>
            <person name="Atkinson R."/>
            <person name="Karunairetnam S."/>
            <person name="Bulley S."/>
            <person name="Chunkath S."/>
            <person name="Hanley Z."/>
            <person name="Storey R."/>
            <person name="Thrimawithana A."/>
            <person name="Thomson S."/>
            <person name="David C."/>
            <person name="Testolin R."/>
        </authorList>
    </citation>
    <scope>NUCLEOTIDE SEQUENCE [LARGE SCALE GENOMIC DNA]</scope>
    <source>
        <strain evidence="3">cv. Red5</strain>
        <tissue evidence="2">Young leaf</tissue>
    </source>
</reference>
<dbReference type="InterPro" id="IPR007493">
    <property type="entry name" value="DUF538"/>
</dbReference>
<dbReference type="STRING" id="1590841.A0A2R6S058"/>
<dbReference type="AlphaFoldDB" id="A0A2R6S058"/>
<accession>A0A2R6S058</accession>
<dbReference type="Pfam" id="PF04398">
    <property type="entry name" value="DUF538"/>
    <property type="match status" value="1"/>
</dbReference>
<keyword evidence="1" id="KW-0732">Signal</keyword>
<evidence type="ECO:0000313" key="2">
    <source>
        <dbReference type="EMBL" id="PSS35658.1"/>
    </source>
</evidence>
<evidence type="ECO:0000256" key="1">
    <source>
        <dbReference type="SAM" id="SignalP"/>
    </source>
</evidence>
<dbReference type="Gene3D" id="2.30.240.10">
    <property type="entry name" value="At5g01610-like"/>
    <property type="match status" value="1"/>
</dbReference>
<organism evidence="2 3">
    <name type="scientific">Actinidia chinensis var. chinensis</name>
    <name type="common">Chinese soft-hair kiwi</name>
    <dbReference type="NCBI Taxonomy" id="1590841"/>
    <lineage>
        <taxon>Eukaryota</taxon>
        <taxon>Viridiplantae</taxon>
        <taxon>Streptophyta</taxon>
        <taxon>Embryophyta</taxon>
        <taxon>Tracheophyta</taxon>
        <taxon>Spermatophyta</taxon>
        <taxon>Magnoliopsida</taxon>
        <taxon>eudicotyledons</taxon>
        <taxon>Gunneridae</taxon>
        <taxon>Pentapetalae</taxon>
        <taxon>asterids</taxon>
        <taxon>Ericales</taxon>
        <taxon>Actinidiaceae</taxon>
        <taxon>Actinidia</taxon>
    </lineage>
</organism>
<comment type="caution">
    <text evidence="2">The sequence shown here is derived from an EMBL/GenBank/DDBJ whole genome shotgun (WGS) entry which is preliminary data.</text>
</comment>
<feature type="signal peptide" evidence="1">
    <location>
        <begin position="1"/>
        <end position="22"/>
    </location>
</feature>
<gene>
    <name evidence="2" type="ORF">CEY00_Acc00142</name>
</gene>
<dbReference type="InParanoid" id="A0A2R6S058"/>
<protein>
    <submittedName>
        <fullName evidence="2">Cadherin-18 like</fullName>
    </submittedName>
</protein>
<dbReference type="OrthoDB" id="10289008at2759"/>
<dbReference type="PANTHER" id="PTHR31676">
    <property type="entry name" value="T31J12.3 PROTEIN-RELATED"/>
    <property type="match status" value="1"/>
</dbReference>
<dbReference type="Gramene" id="PSS35658">
    <property type="protein sequence ID" value="PSS35658"/>
    <property type="gene ID" value="CEY00_Acc00142"/>
</dbReference>
<dbReference type="Proteomes" id="UP000241394">
    <property type="component" value="Chromosome LG1"/>
</dbReference>
<dbReference type="SUPFAM" id="SSF141562">
    <property type="entry name" value="At5g01610-like"/>
    <property type="match status" value="1"/>
</dbReference>
<sequence>MDRPNLLFQFTILASIISLSSSSSSSSIYDVLGSYGLPPGLLPKGITNFTIDPSTGRFESHLDSSCNAKFETDFHYEVTVAGTLAFGQIGDVSGVSAQDLFLWFPVKGVRVDVPSSGVVYFDVGDGVRKQFSFSSFETPQDCDASPAPVDLVLFNRDGPIVENQFGKLENDLDLGDALWTGWTAY</sequence>
<dbReference type="EMBL" id="NKQK01000001">
    <property type="protein sequence ID" value="PSS35658.1"/>
    <property type="molecule type" value="Genomic_DNA"/>
</dbReference>
<dbReference type="OMA" id="IRESNEW"/>
<keyword evidence="3" id="KW-1185">Reference proteome</keyword>